<dbReference type="InterPro" id="IPR011554">
    <property type="entry name" value="HMG_CoA_synthase_prok"/>
</dbReference>
<dbReference type="GO" id="GO:0004421">
    <property type="term" value="F:hydroxymethylglutaryl-CoA synthase activity"/>
    <property type="evidence" value="ECO:0007669"/>
    <property type="project" value="InterPro"/>
</dbReference>
<evidence type="ECO:0000313" key="7">
    <source>
        <dbReference type="EMBL" id="RST99954.1"/>
    </source>
</evidence>
<dbReference type="PANTHER" id="PTHR43323:SF2">
    <property type="entry name" value="HYDROXYMETHYLGLUTARYL-COA SYNTHASE"/>
    <property type="match status" value="1"/>
</dbReference>
<feature type="binding site" evidence="4">
    <location>
        <position position="143"/>
    </location>
    <ligand>
        <name>(3S)-3-hydroxy-3-methylglutaryl-CoA</name>
        <dbReference type="ChEBI" id="CHEBI:43074"/>
    </ligand>
</feature>
<evidence type="ECO:0000259" key="6">
    <source>
        <dbReference type="Pfam" id="PF08540"/>
    </source>
</evidence>
<dbReference type="Proteomes" id="UP000288197">
    <property type="component" value="Unassembled WGS sequence"/>
</dbReference>
<dbReference type="EMBL" id="NGJX01000013">
    <property type="protein sequence ID" value="RST99954.1"/>
    <property type="molecule type" value="Genomic_DNA"/>
</dbReference>
<comment type="caution">
    <text evidence="7">The sequence shown here is derived from an EMBL/GenBank/DDBJ whole genome shotgun (WGS) entry which is preliminary data.</text>
</comment>
<feature type="binding site" evidence="4">
    <location>
        <position position="29"/>
    </location>
    <ligand>
        <name>(3S)-3-hydroxy-3-methylglutaryl-CoA</name>
        <dbReference type="ChEBI" id="CHEBI:43074"/>
    </ligand>
</feature>
<evidence type="ECO:0000313" key="8">
    <source>
        <dbReference type="Proteomes" id="UP000288197"/>
    </source>
</evidence>
<sequence>MLIGIDKMNFFTPNTYIDLVTLAEHRGIDPNKFTVGIGQSKMAVPTITQDTVSMGANASLPILDADDLNKIDLIVVGTETGIDESKSSASFIHQLLNIQPFAKSVEVKHACYGATAGLMMAKDYIKAHPGRKALVIGSDISRYGLNTSGEVTQGAGAVAMLISENPRILEIEDTSVSMTESIFDFWRPNYRDTAIVDGKFSNEAYVKFFTTIWEEFSTRSSYKIADFKAFCFHLPYSKMGKKALLPVLENESQEVSDLLLTNYELSTDYTRNIGNIYTGSLYLSLMSLLDSDDNTLKANDLIGFFSYGSGAVGEIFSGRLVEGYEKHLLKDEHQAMINNRYDLSIEEYEAIFTKELPKTDGIHPLSEAKYDKSHFYLSSISEHQRHYNERQ</sequence>
<dbReference type="CDD" id="cd00827">
    <property type="entry name" value="init_cond_enzymes"/>
    <property type="match status" value="1"/>
</dbReference>
<proteinExistence type="inferred from homology"/>
<protein>
    <submittedName>
        <fullName evidence="7">Hydroxymethylglutaryl-CoA synthase</fullName>
    </submittedName>
</protein>
<dbReference type="Pfam" id="PF08540">
    <property type="entry name" value="HMG_CoA_synt_C"/>
    <property type="match status" value="2"/>
</dbReference>
<dbReference type="NCBIfam" id="TIGR01835">
    <property type="entry name" value="HMG-CoA-S_prok"/>
    <property type="match status" value="1"/>
</dbReference>
<dbReference type="Pfam" id="PF01154">
    <property type="entry name" value="HMG_CoA_synt_N"/>
    <property type="match status" value="1"/>
</dbReference>
<keyword evidence="8" id="KW-1185">Reference proteome</keyword>
<organism evidence="7 8">
    <name type="scientific">Vagococcus fluvialis</name>
    <dbReference type="NCBI Taxonomy" id="2738"/>
    <lineage>
        <taxon>Bacteria</taxon>
        <taxon>Bacillati</taxon>
        <taxon>Bacillota</taxon>
        <taxon>Bacilli</taxon>
        <taxon>Lactobacillales</taxon>
        <taxon>Enterococcaceae</taxon>
        <taxon>Vagococcus</taxon>
    </lineage>
</organism>
<evidence type="ECO:0000256" key="1">
    <source>
        <dbReference type="ARBA" id="ARBA00007061"/>
    </source>
</evidence>
<feature type="active site" description="Proton donor/acceptor" evidence="3">
    <location>
        <position position="233"/>
    </location>
</feature>
<evidence type="ECO:0000256" key="3">
    <source>
        <dbReference type="PIRSR" id="PIRSR611554-1"/>
    </source>
</evidence>
<dbReference type="InterPro" id="IPR013746">
    <property type="entry name" value="HMG_CoA_synt_C_dom"/>
</dbReference>
<dbReference type="InterPro" id="IPR013528">
    <property type="entry name" value="HMG_CoA_synth_N"/>
</dbReference>
<evidence type="ECO:0000256" key="2">
    <source>
        <dbReference type="ARBA" id="ARBA00022679"/>
    </source>
</evidence>
<dbReference type="OrthoDB" id="9769523at2"/>
<accession>A0A430A0W2</accession>
<feature type="domain" description="Hydroxymethylglutaryl-coenzyme A synthase C-terminal" evidence="6">
    <location>
        <begin position="266"/>
        <end position="388"/>
    </location>
</feature>
<dbReference type="RefSeq" id="WP_114290321.1">
    <property type="nucleotide sequence ID" value="NZ_JAFLWL010000001.1"/>
</dbReference>
<gene>
    <name evidence="7" type="ORF">CBF32_11295</name>
</gene>
<evidence type="ECO:0000259" key="5">
    <source>
        <dbReference type="Pfam" id="PF01154"/>
    </source>
</evidence>
<dbReference type="Gene3D" id="3.40.47.10">
    <property type="match status" value="2"/>
</dbReference>
<dbReference type="SUPFAM" id="SSF53901">
    <property type="entry name" value="Thiolase-like"/>
    <property type="match status" value="2"/>
</dbReference>
<keyword evidence="2" id="KW-0808">Transferase</keyword>
<dbReference type="GeneID" id="63147184"/>
<feature type="active site" description="Acyl-thioester intermediate" evidence="3">
    <location>
        <position position="111"/>
    </location>
</feature>
<dbReference type="AlphaFoldDB" id="A0A430A0W2"/>
<comment type="similarity">
    <text evidence="1">Belongs to the thiolase-like superfamily. HMG-CoA synthase family.</text>
</comment>
<feature type="domain" description="Hydroxymethylglutaryl-coenzyme A synthase N-terminal" evidence="5">
    <location>
        <begin position="3"/>
        <end position="164"/>
    </location>
</feature>
<dbReference type="GO" id="GO:0006084">
    <property type="term" value="P:acetyl-CoA metabolic process"/>
    <property type="evidence" value="ECO:0007669"/>
    <property type="project" value="InterPro"/>
</dbReference>
<reference evidence="7 8" key="1">
    <citation type="submission" date="2017-05" db="EMBL/GenBank/DDBJ databases">
        <title>Vagococcus spp. assemblies.</title>
        <authorList>
            <person name="Gulvik C.A."/>
        </authorList>
    </citation>
    <scope>NUCLEOTIDE SEQUENCE [LARGE SCALE GENOMIC DNA]</scope>
    <source>
        <strain evidence="7 8">NCFB 2497</strain>
    </source>
</reference>
<feature type="active site" description="Proton donor/acceptor" evidence="3">
    <location>
        <position position="79"/>
    </location>
</feature>
<feature type="binding site" evidence="4">
    <location>
        <position position="275"/>
    </location>
    <ligand>
        <name>(3S)-3-hydroxy-3-methylglutaryl-CoA</name>
        <dbReference type="ChEBI" id="CHEBI:43074"/>
    </ligand>
</feature>
<dbReference type="PANTHER" id="PTHR43323">
    <property type="entry name" value="3-HYDROXY-3-METHYLGLUTARYL COENZYME A SYNTHASE"/>
    <property type="match status" value="1"/>
</dbReference>
<feature type="domain" description="Hydroxymethylglutaryl-coenzyme A synthase C-terminal" evidence="6">
    <location>
        <begin position="176"/>
        <end position="254"/>
    </location>
</feature>
<evidence type="ECO:0000256" key="4">
    <source>
        <dbReference type="PIRSR" id="PIRSR611554-2"/>
    </source>
</evidence>
<dbReference type="InterPro" id="IPR016039">
    <property type="entry name" value="Thiolase-like"/>
</dbReference>
<name>A0A430A0W2_9ENTE</name>
<feature type="binding site" evidence="4">
    <location>
        <position position="242"/>
    </location>
    <ligand>
        <name>(3S)-3-hydroxy-3-methylglutaryl-CoA</name>
        <dbReference type="ChEBI" id="CHEBI:43074"/>
    </ligand>
</feature>